<protein>
    <submittedName>
        <fullName evidence="1 3">Uncharacterized protein</fullName>
    </submittedName>
</protein>
<evidence type="ECO:0000313" key="2">
    <source>
        <dbReference type="Proteomes" id="UP000050794"/>
    </source>
</evidence>
<name>A0A183UUB9_TOXCA</name>
<dbReference type="Proteomes" id="UP000050794">
    <property type="component" value="Unassembled WGS sequence"/>
</dbReference>
<dbReference type="EMBL" id="UYWY01021112">
    <property type="protein sequence ID" value="VDM43410.1"/>
    <property type="molecule type" value="Genomic_DNA"/>
</dbReference>
<reference evidence="3" key="1">
    <citation type="submission" date="2016-06" db="UniProtKB">
        <authorList>
            <consortium name="WormBaseParasite"/>
        </authorList>
    </citation>
    <scope>IDENTIFICATION</scope>
</reference>
<keyword evidence="2" id="KW-1185">Reference proteome</keyword>
<proteinExistence type="predicted"/>
<sequence>MAVKADRVMTVNGFGCPNATCAFNMTALFSTHFFANAFTELKLDGSLWIAELNLIRSSIKKVEERIIFSQ</sequence>
<accession>A0A183UUB9</accession>
<evidence type="ECO:0000313" key="1">
    <source>
        <dbReference type="EMBL" id="VDM43410.1"/>
    </source>
</evidence>
<reference evidence="1 2" key="2">
    <citation type="submission" date="2018-11" db="EMBL/GenBank/DDBJ databases">
        <authorList>
            <consortium name="Pathogen Informatics"/>
        </authorList>
    </citation>
    <scope>NUCLEOTIDE SEQUENCE [LARGE SCALE GENOMIC DNA]</scope>
</reference>
<organism evidence="2 3">
    <name type="scientific">Toxocara canis</name>
    <name type="common">Canine roundworm</name>
    <dbReference type="NCBI Taxonomy" id="6265"/>
    <lineage>
        <taxon>Eukaryota</taxon>
        <taxon>Metazoa</taxon>
        <taxon>Ecdysozoa</taxon>
        <taxon>Nematoda</taxon>
        <taxon>Chromadorea</taxon>
        <taxon>Rhabditida</taxon>
        <taxon>Spirurina</taxon>
        <taxon>Ascaridomorpha</taxon>
        <taxon>Ascaridoidea</taxon>
        <taxon>Toxocaridae</taxon>
        <taxon>Toxocara</taxon>
    </lineage>
</organism>
<dbReference type="WBParaSite" id="TCNE_0001208901-mRNA-1">
    <property type="protein sequence ID" value="TCNE_0001208901-mRNA-1"/>
    <property type="gene ID" value="TCNE_0001208901"/>
</dbReference>
<gene>
    <name evidence="1" type="ORF">TCNE_LOCUS12089</name>
</gene>
<evidence type="ECO:0000313" key="3">
    <source>
        <dbReference type="WBParaSite" id="TCNE_0001208901-mRNA-1"/>
    </source>
</evidence>
<dbReference type="AlphaFoldDB" id="A0A183UUB9"/>